<proteinExistence type="predicted"/>
<dbReference type="Proteomes" id="UP000592780">
    <property type="component" value="Unassembled WGS sequence"/>
</dbReference>
<evidence type="ECO:0000256" key="1">
    <source>
        <dbReference type="SAM" id="MobiDB-lite"/>
    </source>
</evidence>
<sequence>MQDLGPSVATTLRDISRRTVDWLAFGNPLAINGHQYRVIGARRAGEQEFEFVKCQTGKTSRHSTSSHPMHSPTVRFDSPVRSAYRD</sequence>
<evidence type="ECO:0000313" key="2">
    <source>
        <dbReference type="EMBL" id="MBB5429687.1"/>
    </source>
</evidence>
<evidence type="ECO:0000313" key="3">
    <source>
        <dbReference type="Proteomes" id="UP000592780"/>
    </source>
</evidence>
<accession>A0A7W8VB28</accession>
<keyword evidence="3" id="KW-1185">Reference proteome</keyword>
<dbReference type="EMBL" id="JACHDD010000042">
    <property type="protein sequence ID" value="MBB5429687.1"/>
    <property type="molecule type" value="Genomic_DNA"/>
</dbReference>
<feature type="compositionally biased region" description="Low complexity" evidence="1">
    <location>
        <begin position="62"/>
        <end position="73"/>
    </location>
</feature>
<dbReference type="AlphaFoldDB" id="A0A7W8VB28"/>
<organism evidence="2 3">
    <name type="scientific">Paraburkholderia atlantica</name>
    <dbReference type="NCBI Taxonomy" id="2654982"/>
    <lineage>
        <taxon>Bacteria</taxon>
        <taxon>Pseudomonadati</taxon>
        <taxon>Pseudomonadota</taxon>
        <taxon>Betaproteobacteria</taxon>
        <taxon>Burkholderiales</taxon>
        <taxon>Burkholderiaceae</taxon>
        <taxon>Paraburkholderia</taxon>
    </lineage>
</organism>
<gene>
    <name evidence="2" type="ORF">HDG40_007885</name>
</gene>
<name>A0A7W8VB28_PARAM</name>
<reference evidence="2 3" key="1">
    <citation type="submission" date="2020-08" db="EMBL/GenBank/DDBJ databases">
        <title>Genomic Encyclopedia of Type Strains, Phase IV (KMG-V): Genome sequencing to study the core and pangenomes of soil and plant-associated prokaryotes.</title>
        <authorList>
            <person name="Whitman W."/>
        </authorList>
    </citation>
    <scope>NUCLEOTIDE SEQUENCE [LARGE SCALE GENOMIC DNA]</scope>
    <source>
        <strain evidence="2 3">JPY158</strain>
    </source>
</reference>
<feature type="region of interest" description="Disordered" evidence="1">
    <location>
        <begin position="56"/>
        <end position="86"/>
    </location>
</feature>
<comment type="caution">
    <text evidence="2">The sequence shown here is derived from an EMBL/GenBank/DDBJ whole genome shotgun (WGS) entry which is preliminary data.</text>
</comment>
<protein>
    <submittedName>
        <fullName evidence="2">Uncharacterized protein</fullName>
    </submittedName>
</protein>